<dbReference type="PANTHER" id="PTHR43179">
    <property type="entry name" value="RHAMNOSYLTRANSFERASE WBBL"/>
    <property type="match status" value="1"/>
</dbReference>
<evidence type="ECO:0000256" key="2">
    <source>
        <dbReference type="ARBA" id="ARBA00022676"/>
    </source>
</evidence>
<dbReference type="EMBL" id="WHSC02000004">
    <property type="protein sequence ID" value="MDO6121575.1"/>
    <property type="molecule type" value="Genomic_DNA"/>
</dbReference>
<reference evidence="5" key="1">
    <citation type="submission" date="2022-04" db="EMBL/GenBank/DDBJ databases">
        <title>Shinella lacus sp. nov., a novel member of the genus Shinella from water.</title>
        <authorList>
            <person name="Deng Y."/>
        </authorList>
    </citation>
    <scope>NUCLEOTIDE SEQUENCE</scope>
    <source>
        <strain evidence="5">JCM 31239</strain>
    </source>
</reference>
<keyword evidence="6" id="KW-1185">Reference proteome</keyword>
<dbReference type="Pfam" id="PF00535">
    <property type="entry name" value="Glycos_transf_2"/>
    <property type="match status" value="1"/>
</dbReference>
<dbReference type="RefSeq" id="WP_244761487.1">
    <property type="nucleotide sequence ID" value="NZ_JALJCJ010000003.1"/>
</dbReference>
<keyword evidence="3" id="KW-0808">Transferase</keyword>
<feature type="domain" description="Glycosyltransferase 2-like" evidence="4">
    <location>
        <begin position="31"/>
        <end position="152"/>
    </location>
</feature>
<dbReference type="Proteomes" id="UP001177080">
    <property type="component" value="Unassembled WGS sequence"/>
</dbReference>
<evidence type="ECO:0000313" key="5">
    <source>
        <dbReference type="EMBL" id="MDO6121575.1"/>
    </source>
</evidence>
<evidence type="ECO:0000256" key="1">
    <source>
        <dbReference type="ARBA" id="ARBA00006739"/>
    </source>
</evidence>
<dbReference type="SUPFAM" id="SSF53448">
    <property type="entry name" value="Nucleotide-diphospho-sugar transferases"/>
    <property type="match status" value="1"/>
</dbReference>
<accession>A0ABT8XCV5</accession>
<sequence>MRRAGDRTVAATIDRLQGLLMFPDDPVFLLSMVVATLGRSSELELLFASLAAFGRRDFEVILVDQNRDDRLVPVVAAWADRLHIRHLRTDRPGVCRARNLGAAEARGTWLLFPDDDCWYPADLLKRFDAVSAAAPVDFYCGRAVNAQGETIMGRFSSMPQPIERENVWTTLIEWMLFVRREAFAKAGGFDARIGPGSGTPWGAYEVQDLALNLLSGGAKGRYDPDLTGHHPDDRLLAETPDGARKMRVYGAGLGYVMRKHGYRFLDYLPHLLRPVAGMAVYTLTGRPALARRSREILAGRWSGWRAAPGGTTIS</sequence>
<gene>
    <name evidence="5" type="ORF">GB928_010325</name>
</gene>
<organism evidence="5 6">
    <name type="scientific">Shinella curvata</name>
    <dbReference type="NCBI Taxonomy" id="1817964"/>
    <lineage>
        <taxon>Bacteria</taxon>
        <taxon>Pseudomonadati</taxon>
        <taxon>Pseudomonadota</taxon>
        <taxon>Alphaproteobacteria</taxon>
        <taxon>Hyphomicrobiales</taxon>
        <taxon>Rhizobiaceae</taxon>
        <taxon>Shinella</taxon>
    </lineage>
</organism>
<dbReference type="InterPro" id="IPR001173">
    <property type="entry name" value="Glyco_trans_2-like"/>
</dbReference>
<comment type="similarity">
    <text evidence="1">Belongs to the glycosyltransferase 2 family.</text>
</comment>
<keyword evidence="2" id="KW-0328">Glycosyltransferase</keyword>
<name>A0ABT8XCV5_9HYPH</name>
<dbReference type="PANTHER" id="PTHR43179:SF12">
    <property type="entry name" value="GALACTOFURANOSYLTRANSFERASE GLFT2"/>
    <property type="match status" value="1"/>
</dbReference>
<dbReference type="CDD" id="cd00761">
    <property type="entry name" value="Glyco_tranf_GTA_type"/>
    <property type="match status" value="1"/>
</dbReference>
<dbReference type="Gene3D" id="3.90.550.10">
    <property type="entry name" value="Spore Coat Polysaccharide Biosynthesis Protein SpsA, Chain A"/>
    <property type="match status" value="1"/>
</dbReference>
<protein>
    <submittedName>
        <fullName evidence="5">Glycosyltransferase family 2 protein</fullName>
    </submittedName>
</protein>
<proteinExistence type="inferred from homology"/>
<evidence type="ECO:0000256" key="3">
    <source>
        <dbReference type="ARBA" id="ARBA00022679"/>
    </source>
</evidence>
<dbReference type="InterPro" id="IPR029044">
    <property type="entry name" value="Nucleotide-diphossugar_trans"/>
</dbReference>
<comment type="caution">
    <text evidence="5">The sequence shown here is derived from an EMBL/GenBank/DDBJ whole genome shotgun (WGS) entry which is preliminary data.</text>
</comment>
<evidence type="ECO:0000259" key="4">
    <source>
        <dbReference type="Pfam" id="PF00535"/>
    </source>
</evidence>
<evidence type="ECO:0000313" key="6">
    <source>
        <dbReference type="Proteomes" id="UP001177080"/>
    </source>
</evidence>